<feature type="transmembrane region" description="Helical" evidence="5">
    <location>
        <begin position="58"/>
        <end position="81"/>
    </location>
</feature>
<feature type="domain" description="ABC transmembrane type-1" evidence="6">
    <location>
        <begin position="16"/>
        <end position="272"/>
    </location>
</feature>
<dbReference type="Pfam" id="PF00664">
    <property type="entry name" value="ABC_membrane"/>
    <property type="match status" value="1"/>
</dbReference>
<evidence type="ECO:0000313" key="8">
    <source>
        <dbReference type="Proteomes" id="UP000886845"/>
    </source>
</evidence>
<protein>
    <submittedName>
        <fullName evidence="7">ABC transporter ATP-binding protein</fullName>
    </submittedName>
</protein>
<sequence length="272" mass="29229">MRLILEFLKPHWRLCAVTMALSLLDAGGALLIPTLVSDLINGATGGAIGFDGLLRTGVWMVVVATVSGIAAIAGGWVCAVLTARVGRDLREAVYRKSLTLSVSDFRAFGVSSFTTRTTSDVSNIRFALLNFFQLVVPVPVAFAFALALAFGKDWVLGALLAAVLAVICALSVPIVRQAAGIFRLLQKQLDRIATVLLENITGVRVVRAFDKSAHEEARMEATFEDYRATGVQTVRLFAFMDGYLFSAINLFILAVLAVSGFRIEAGRFAPGD</sequence>
<feature type="transmembrane region" description="Helical" evidence="5">
    <location>
        <begin position="154"/>
        <end position="175"/>
    </location>
</feature>
<reference evidence="7" key="2">
    <citation type="journal article" date="2021" name="PeerJ">
        <title>Extensive microbial diversity within the chicken gut microbiome revealed by metagenomics and culture.</title>
        <authorList>
            <person name="Gilroy R."/>
            <person name="Ravi A."/>
            <person name="Getino M."/>
            <person name="Pursley I."/>
            <person name="Horton D.L."/>
            <person name="Alikhan N.F."/>
            <person name="Baker D."/>
            <person name="Gharbi K."/>
            <person name="Hall N."/>
            <person name="Watson M."/>
            <person name="Adriaenssens E.M."/>
            <person name="Foster-Nyarko E."/>
            <person name="Jarju S."/>
            <person name="Secka A."/>
            <person name="Antonio M."/>
            <person name="Oren A."/>
            <person name="Chaudhuri R.R."/>
            <person name="La Ragione R."/>
            <person name="Hildebrand F."/>
            <person name="Pallen M.J."/>
        </authorList>
    </citation>
    <scope>NUCLEOTIDE SEQUENCE</scope>
    <source>
        <strain evidence="7">35461</strain>
    </source>
</reference>
<comment type="subcellular location">
    <subcellularLocation>
        <location evidence="1">Cell membrane</location>
        <topology evidence="1">Multi-pass membrane protein</topology>
    </subcellularLocation>
</comment>
<evidence type="ECO:0000256" key="3">
    <source>
        <dbReference type="ARBA" id="ARBA00022989"/>
    </source>
</evidence>
<keyword evidence="4 5" id="KW-0472">Membrane</keyword>
<dbReference type="EMBL" id="DVOR01000101">
    <property type="protein sequence ID" value="HIV09112.1"/>
    <property type="molecule type" value="Genomic_DNA"/>
</dbReference>
<dbReference type="SUPFAM" id="SSF90123">
    <property type="entry name" value="ABC transporter transmembrane region"/>
    <property type="match status" value="1"/>
</dbReference>
<evidence type="ECO:0000256" key="5">
    <source>
        <dbReference type="SAM" id="Phobius"/>
    </source>
</evidence>
<dbReference type="InterPro" id="IPR036640">
    <property type="entry name" value="ABC1_TM_sf"/>
</dbReference>
<dbReference type="PROSITE" id="PS50929">
    <property type="entry name" value="ABC_TM1F"/>
    <property type="match status" value="1"/>
</dbReference>
<dbReference type="InterPro" id="IPR011527">
    <property type="entry name" value="ABC1_TM_dom"/>
</dbReference>
<proteinExistence type="predicted"/>
<dbReference type="PANTHER" id="PTHR43394:SF1">
    <property type="entry name" value="ATP-BINDING CASSETTE SUB-FAMILY B MEMBER 10, MITOCHONDRIAL"/>
    <property type="match status" value="1"/>
</dbReference>
<dbReference type="Proteomes" id="UP000886845">
    <property type="component" value="Unassembled WGS sequence"/>
</dbReference>
<evidence type="ECO:0000256" key="1">
    <source>
        <dbReference type="ARBA" id="ARBA00004651"/>
    </source>
</evidence>
<evidence type="ECO:0000313" key="7">
    <source>
        <dbReference type="EMBL" id="HIV09112.1"/>
    </source>
</evidence>
<keyword evidence="3 5" id="KW-1133">Transmembrane helix</keyword>
<comment type="caution">
    <text evidence="7">The sequence shown here is derived from an EMBL/GenBank/DDBJ whole genome shotgun (WGS) entry which is preliminary data.</text>
</comment>
<feature type="non-terminal residue" evidence="7">
    <location>
        <position position="272"/>
    </location>
</feature>
<accession>A0A9D1NMK7</accession>
<keyword evidence="7" id="KW-0067">ATP-binding</keyword>
<keyword evidence="2 5" id="KW-0812">Transmembrane</keyword>
<dbReference type="PANTHER" id="PTHR43394">
    <property type="entry name" value="ATP-DEPENDENT PERMEASE MDL1, MITOCHONDRIAL"/>
    <property type="match status" value="1"/>
</dbReference>
<feature type="transmembrane region" description="Helical" evidence="5">
    <location>
        <begin position="126"/>
        <end position="148"/>
    </location>
</feature>
<feature type="transmembrane region" description="Helical" evidence="5">
    <location>
        <begin position="243"/>
        <end position="263"/>
    </location>
</feature>
<dbReference type="GO" id="GO:0005524">
    <property type="term" value="F:ATP binding"/>
    <property type="evidence" value="ECO:0007669"/>
    <property type="project" value="UniProtKB-KW"/>
</dbReference>
<evidence type="ECO:0000256" key="4">
    <source>
        <dbReference type="ARBA" id="ARBA00023136"/>
    </source>
</evidence>
<dbReference type="InterPro" id="IPR039421">
    <property type="entry name" value="Type_1_exporter"/>
</dbReference>
<organism evidence="7 8">
    <name type="scientific">Candidatus Spyradenecus faecavium</name>
    <dbReference type="NCBI Taxonomy" id="2840947"/>
    <lineage>
        <taxon>Bacteria</taxon>
        <taxon>Pseudomonadati</taxon>
        <taxon>Lentisphaerota</taxon>
        <taxon>Lentisphaeria</taxon>
        <taxon>Lentisphaerales</taxon>
        <taxon>Lentisphaeraceae</taxon>
        <taxon>Lentisphaeraceae incertae sedis</taxon>
        <taxon>Candidatus Spyradenecus</taxon>
    </lineage>
</organism>
<dbReference type="GO" id="GO:0005886">
    <property type="term" value="C:plasma membrane"/>
    <property type="evidence" value="ECO:0007669"/>
    <property type="project" value="UniProtKB-SubCell"/>
</dbReference>
<keyword evidence="7" id="KW-0547">Nucleotide-binding</keyword>
<reference evidence="7" key="1">
    <citation type="submission" date="2020-10" db="EMBL/GenBank/DDBJ databases">
        <authorList>
            <person name="Gilroy R."/>
        </authorList>
    </citation>
    <scope>NUCLEOTIDE SEQUENCE</scope>
    <source>
        <strain evidence="7">35461</strain>
    </source>
</reference>
<dbReference type="GO" id="GO:0015421">
    <property type="term" value="F:ABC-type oligopeptide transporter activity"/>
    <property type="evidence" value="ECO:0007669"/>
    <property type="project" value="TreeGrafter"/>
</dbReference>
<dbReference type="AlphaFoldDB" id="A0A9D1NMK7"/>
<name>A0A9D1NMK7_9BACT</name>
<evidence type="ECO:0000259" key="6">
    <source>
        <dbReference type="PROSITE" id="PS50929"/>
    </source>
</evidence>
<evidence type="ECO:0000256" key="2">
    <source>
        <dbReference type="ARBA" id="ARBA00022692"/>
    </source>
</evidence>
<dbReference type="Gene3D" id="1.20.1560.10">
    <property type="entry name" value="ABC transporter type 1, transmembrane domain"/>
    <property type="match status" value="1"/>
</dbReference>
<gene>
    <name evidence="7" type="ORF">IAC79_03245</name>
</gene>